<feature type="binding site" evidence="19">
    <location>
        <begin position="7"/>
        <end position="14"/>
    </location>
    <ligand>
        <name>GTP</name>
        <dbReference type="ChEBI" id="CHEBI:37565"/>
    </ligand>
</feature>
<comment type="function">
    <text evidence="4">Catalyzes ATP-dependent phosphorylation of adenosylcobinamide and addition of GMP to adenosylcobinamide phosphate.</text>
</comment>
<comment type="pathway">
    <text evidence="6">Cofactor biosynthesis; adenosylcobalamin biosynthesis; adenosylcobalamin from cob(II)yrinate a,c-diamide: step 5/7.</text>
</comment>
<dbReference type="EC" id="2.7.1.156" evidence="8"/>
<dbReference type="EC" id="2.7.7.62" evidence="9"/>
<comment type="catalytic activity">
    <reaction evidence="2">
        <text>adenosylcob(III)inamide phosphate + GTP + H(+) = adenosylcob(III)inamide-GDP + diphosphate</text>
        <dbReference type="Rhea" id="RHEA:22712"/>
        <dbReference type="ChEBI" id="CHEBI:15378"/>
        <dbReference type="ChEBI" id="CHEBI:33019"/>
        <dbReference type="ChEBI" id="CHEBI:37565"/>
        <dbReference type="ChEBI" id="CHEBI:58502"/>
        <dbReference type="ChEBI" id="CHEBI:60487"/>
        <dbReference type="EC" id="2.7.7.62"/>
    </reaction>
</comment>
<dbReference type="GO" id="GO:0008820">
    <property type="term" value="F:cobinamide phosphate guanylyltransferase activity"/>
    <property type="evidence" value="ECO:0007669"/>
    <property type="project" value="UniProtKB-EC"/>
</dbReference>
<evidence type="ECO:0000256" key="11">
    <source>
        <dbReference type="ARBA" id="ARBA00022679"/>
    </source>
</evidence>
<evidence type="ECO:0000256" key="19">
    <source>
        <dbReference type="PIRSR" id="PIRSR006135-2"/>
    </source>
</evidence>
<evidence type="ECO:0000256" key="15">
    <source>
        <dbReference type="ARBA" id="ARBA00023134"/>
    </source>
</evidence>
<keyword evidence="10" id="KW-0169">Cobalamin biosynthesis</keyword>
<comment type="catalytic activity">
    <reaction evidence="1">
        <text>adenosylcob(III)inamide + ATP = adenosylcob(III)inamide phosphate + ADP + H(+)</text>
        <dbReference type="Rhea" id="RHEA:15769"/>
        <dbReference type="ChEBI" id="CHEBI:2480"/>
        <dbReference type="ChEBI" id="CHEBI:15378"/>
        <dbReference type="ChEBI" id="CHEBI:30616"/>
        <dbReference type="ChEBI" id="CHEBI:58502"/>
        <dbReference type="ChEBI" id="CHEBI:456216"/>
        <dbReference type="EC" id="2.7.1.156"/>
    </reaction>
</comment>
<dbReference type="Proteomes" id="UP000431092">
    <property type="component" value="Unassembled WGS sequence"/>
</dbReference>
<evidence type="ECO:0000256" key="17">
    <source>
        <dbReference type="ARBA" id="ARBA00030571"/>
    </source>
</evidence>
<evidence type="ECO:0000256" key="16">
    <source>
        <dbReference type="ARBA" id="ARBA00029570"/>
    </source>
</evidence>
<keyword evidence="11 20" id="KW-0808">Transferase</keyword>
<dbReference type="GO" id="GO:0005525">
    <property type="term" value="F:GTP binding"/>
    <property type="evidence" value="ECO:0007669"/>
    <property type="project" value="UniProtKB-KW"/>
</dbReference>
<evidence type="ECO:0000256" key="1">
    <source>
        <dbReference type="ARBA" id="ARBA00000312"/>
    </source>
</evidence>
<dbReference type="RefSeq" id="WP_154594082.1">
    <property type="nucleotide sequence ID" value="NZ_CP171001.1"/>
</dbReference>
<evidence type="ECO:0000256" key="14">
    <source>
        <dbReference type="ARBA" id="ARBA00022840"/>
    </source>
</evidence>
<dbReference type="EMBL" id="WLVL01000040">
    <property type="protein sequence ID" value="MTB72816.1"/>
    <property type="molecule type" value="Genomic_DNA"/>
</dbReference>
<evidence type="ECO:0000313" key="20">
    <source>
        <dbReference type="EMBL" id="MTB72816.1"/>
    </source>
</evidence>
<evidence type="ECO:0000256" key="13">
    <source>
        <dbReference type="ARBA" id="ARBA00022777"/>
    </source>
</evidence>
<evidence type="ECO:0000313" key="21">
    <source>
        <dbReference type="Proteomes" id="UP000431092"/>
    </source>
</evidence>
<feature type="binding site" evidence="19">
    <location>
        <begin position="31"/>
        <end position="33"/>
    </location>
    <ligand>
        <name>GTP</name>
        <dbReference type="ChEBI" id="CHEBI:37565"/>
    </ligand>
</feature>
<name>A0A6I3J0G4_9MICO</name>
<dbReference type="GO" id="GO:0009236">
    <property type="term" value="P:cobalamin biosynthetic process"/>
    <property type="evidence" value="ECO:0007669"/>
    <property type="project" value="UniProtKB-UniPathway"/>
</dbReference>
<evidence type="ECO:0000256" key="5">
    <source>
        <dbReference type="ARBA" id="ARBA00004692"/>
    </source>
</evidence>
<evidence type="ECO:0000256" key="6">
    <source>
        <dbReference type="ARBA" id="ARBA00005159"/>
    </source>
</evidence>
<keyword evidence="14" id="KW-0067">ATP-binding</keyword>
<dbReference type="GO" id="GO:0043752">
    <property type="term" value="F:adenosylcobinamide kinase activity"/>
    <property type="evidence" value="ECO:0007669"/>
    <property type="project" value="UniProtKB-EC"/>
</dbReference>
<feature type="binding site" evidence="19">
    <location>
        <position position="80"/>
    </location>
    <ligand>
        <name>GTP</name>
        <dbReference type="ChEBI" id="CHEBI:37565"/>
    </ligand>
</feature>
<keyword evidence="20" id="KW-0548">Nucleotidyltransferase</keyword>
<keyword evidence="13 20" id="KW-0418">Kinase</keyword>
<dbReference type="SUPFAM" id="SSF52540">
    <property type="entry name" value="P-loop containing nucleoside triphosphate hydrolases"/>
    <property type="match status" value="1"/>
</dbReference>
<dbReference type="PIRSF" id="PIRSF006135">
    <property type="entry name" value="CobU"/>
    <property type="match status" value="1"/>
</dbReference>
<dbReference type="UniPathway" id="UPA00148">
    <property type="reaction ID" value="UER00236"/>
</dbReference>
<accession>A0A6I3J0G4</accession>
<evidence type="ECO:0000256" key="2">
    <source>
        <dbReference type="ARBA" id="ARBA00000711"/>
    </source>
</evidence>
<keyword evidence="21" id="KW-1185">Reference proteome</keyword>
<evidence type="ECO:0000256" key="9">
    <source>
        <dbReference type="ARBA" id="ARBA00012523"/>
    </source>
</evidence>
<comment type="similarity">
    <text evidence="7">Belongs to the CobU/CobP family.</text>
</comment>
<organism evidence="20 21">
    <name type="scientific">Arsenicicoccus cauae</name>
    <dbReference type="NCBI Taxonomy" id="2663847"/>
    <lineage>
        <taxon>Bacteria</taxon>
        <taxon>Bacillati</taxon>
        <taxon>Actinomycetota</taxon>
        <taxon>Actinomycetes</taxon>
        <taxon>Micrococcales</taxon>
        <taxon>Intrasporangiaceae</taxon>
        <taxon>Arsenicicoccus</taxon>
    </lineage>
</organism>
<evidence type="ECO:0000256" key="12">
    <source>
        <dbReference type="ARBA" id="ARBA00022741"/>
    </source>
</evidence>
<evidence type="ECO:0000256" key="8">
    <source>
        <dbReference type="ARBA" id="ARBA00012016"/>
    </source>
</evidence>
<dbReference type="PANTHER" id="PTHR34848:SF1">
    <property type="entry name" value="BIFUNCTIONAL ADENOSYLCOBALAMIN BIOSYNTHESIS PROTEIN COBU"/>
    <property type="match status" value="1"/>
</dbReference>
<evidence type="ECO:0000256" key="7">
    <source>
        <dbReference type="ARBA" id="ARBA00007490"/>
    </source>
</evidence>
<reference evidence="20 21" key="1">
    <citation type="submission" date="2019-11" db="EMBL/GenBank/DDBJ databases">
        <title>Whole genome sequencing identifies a novel species of the genus Arsenicicoccus isolated from human blood.</title>
        <authorList>
            <person name="Jeong J.H."/>
            <person name="Kweon O.J."/>
            <person name="Kim H.R."/>
            <person name="Kim T.-H."/>
            <person name="Ha S.-M."/>
            <person name="Lee M.-K."/>
        </authorList>
    </citation>
    <scope>NUCLEOTIDE SEQUENCE [LARGE SCALE GENOMIC DNA]</scope>
    <source>
        <strain evidence="20 21">MKL-02</strain>
    </source>
</reference>
<protein>
    <recommendedName>
        <fullName evidence="16">Adenosylcobinamide kinase</fullName>
        <ecNumber evidence="8">2.7.1.156</ecNumber>
        <ecNumber evidence="9">2.7.7.62</ecNumber>
    </recommendedName>
    <alternativeName>
        <fullName evidence="17">Adenosylcobinamide-phosphate guanylyltransferase</fullName>
    </alternativeName>
</protein>
<gene>
    <name evidence="20" type="ORF">GGG17_12750</name>
</gene>
<evidence type="ECO:0000256" key="3">
    <source>
        <dbReference type="ARBA" id="ARBA00001522"/>
    </source>
</evidence>
<feature type="binding site" evidence="19">
    <location>
        <begin position="51"/>
        <end position="54"/>
    </location>
    <ligand>
        <name>GTP</name>
        <dbReference type="ChEBI" id="CHEBI:37565"/>
    </ligand>
</feature>
<keyword evidence="15 19" id="KW-0342">GTP-binding</keyword>
<dbReference type="Pfam" id="PF02283">
    <property type="entry name" value="CobU"/>
    <property type="match status" value="1"/>
</dbReference>
<comment type="pathway">
    <text evidence="5">Cofactor biosynthesis; adenosylcobalamin biosynthesis; adenosylcobalamin from cob(II)yrinate a,c-diamide: step 6/7.</text>
</comment>
<keyword evidence="12 19" id="KW-0547">Nucleotide-binding</keyword>
<feature type="active site" description="GMP-histidine intermediate" evidence="18">
    <location>
        <position position="50"/>
    </location>
</feature>
<dbReference type="Gene3D" id="3.40.50.300">
    <property type="entry name" value="P-loop containing nucleotide triphosphate hydrolases"/>
    <property type="match status" value="1"/>
</dbReference>
<comment type="catalytic activity">
    <reaction evidence="3">
        <text>adenosylcob(III)inamide + GTP = adenosylcob(III)inamide phosphate + GDP + H(+)</text>
        <dbReference type="Rhea" id="RHEA:15765"/>
        <dbReference type="ChEBI" id="CHEBI:2480"/>
        <dbReference type="ChEBI" id="CHEBI:15378"/>
        <dbReference type="ChEBI" id="CHEBI:37565"/>
        <dbReference type="ChEBI" id="CHEBI:58189"/>
        <dbReference type="ChEBI" id="CHEBI:58502"/>
        <dbReference type="EC" id="2.7.1.156"/>
    </reaction>
</comment>
<proteinExistence type="inferred from homology"/>
<sequence>MITLVTGGVRSGKSRYAESLVPASRPAAYVAPGLVPLGGDGEWARRVAAHRERRPGCWATVESSDLAAVVCSSSSPVLIDCLGTWVTRLVDDAGAWDDPVAAAEEVGRAREGLVGALCAARVDVVLVTNEVGWGVVPEHASGRMFRDELGRVNADVSAVADRVALVVAGRVLDLSTAPVVP</sequence>
<evidence type="ECO:0000256" key="10">
    <source>
        <dbReference type="ARBA" id="ARBA00022573"/>
    </source>
</evidence>
<dbReference type="GO" id="GO:0005524">
    <property type="term" value="F:ATP binding"/>
    <property type="evidence" value="ECO:0007669"/>
    <property type="project" value="UniProtKB-KW"/>
</dbReference>
<dbReference type="CDD" id="cd00544">
    <property type="entry name" value="CobU"/>
    <property type="match status" value="1"/>
</dbReference>
<evidence type="ECO:0000256" key="4">
    <source>
        <dbReference type="ARBA" id="ARBA00003889"/>
    </source>
</evidence>
<dbReference type="AlphaFoldDB" id="A0A6I3J0G4"/>
<evidence type="ECO:0000256" key="18">
    <source>
        <dbReference type="PIRSR" id="PIRSR006135-1"/>
    </source>
</evidence>
<feature type="binding site" evidence="19">
    <location>
        <position position="62"/>
    </location>
    <ligand>
        <name>GTP</name>
        <dbReference type="ChEBI" id="CHEBI:37565"/>
    </ligand>
</feature>
<dbReference type="InterPro" id="IPR003203">
    <property type="entry name" value="CobU/CobP"/>
</dbReference>
<dbReference type="InterPro" id="IPR027417">
    <property type="entry name" value="P-loop_NTPase"/>
</dbReference>
<dbReference type="PANTHER" id="PTHR34848">
    <property type="match status" value="1"/>
</dbReference>
<comment type="caution">
    <text evidence="20">The sequence shown here is derived from an EMBL/GenBank/DDBJ whole genome shotgun (WGS) entry which is preliminary data.</text>
</comment>